<evidence type="ECO:0000259" key="7">
    <source>
        <dbReference type="PROSITE" id="PS50862"/>
    </source>
</evidence>
<comment type="similarity">
    <text evidence="1">Belongs to the class-II aminoacyl-tRNA synthetase family. Type 1 subfamily.</text>
</comment>
<dbReference type="InterPro" id="IPR012340">
    <property type="entry name" value="NA-bd_OB-fold"/>
</dbReference>
<dbReference type="PRINTS" id="PR01042">
    <property type="entry name" value="TRNASYNTHASP"/>
</dbReference>
<dbReference type="GO" id="GO:0003676">
    <property type="term" value="F:nucleic acid binding"/>
    <property type="evidence" value="ECO:0007669"/>
    <property type="project" value="InterPro"/>
</dbReference>
<feature type="non-terminal residue" evidence="8">
    <location>
        <position position="558"/>
    </location>
</feature>
<keyword evidence="5" id="KW-0648">Protein biosynthesis</keyword>
<dbReference type="PANTHER" id="PTHR22594">
    <property type="entry name" value="ASPARTYL/LYSYL-TRNA SYNTHETASE"/>
    <property type="match status" value="1"/>
</dbReference>
<dbReference type="PANTHER" id="PTHR22594:SF5">
    <property type="entry name" value="ASPARTATE--TRNA LIGASE, MITOCHONDRIAL"/>
    <property type="match status" value="1"/>
</dbReference>
<dbReference type="InterPro" id="IPR006195">
    <property type="entry name" value="aa-tRNA-synth_II"/>
</dbReference>
<dbReference type="InterPro" id="IPR004365">
    <property type="entry name" value="NA-bd_OB_tRNA"/>
</dbReference>
<dbReference type="Gene3D" id="3.30.1360.30">
    <property type="entry name" value="GAD-like domain"/>
    <property type="match status" value="1"/>
</dbReference>
<dbReference type="Pfam" id="PF00152">
    <property type="entry name" value="tRNA-synt_2"/>
    <property type="match status" value="1"/>
</dbReference>
<dbReference type="CDD" id="cd04317">
    <property type="entry name" value="EcAspRS_like_N"/>
    <property type="match status" value="1"/>
</dbReference>
<evidence type="ECO:0000256" key="6">
    <source>
        <dbReference type="ARBA" id="ARBA00023146"/>
    </source>
</evidence>
<dbReference type="Gene3D" id="3.30.930.10">
    <property type="entry name" value="Bira Bifunctional Protein, Domain 2"/>
    <property type="match status" value="1"/>
</dbReference>
<keyword evidence="3" id="KW-0547">Nucleotide-binding</keyword>
<keyword evidence="4" id="KW-0067">ATP-binding</keyword>
<keyword evidence="9" id="KW-1185">Reference proteome</keyword>
<keyword evidence="2" id="KW-0436">Ligase</keyword>
<dbReference type="AlphaFoldDB" id="A0A9W4SHA5"/>
<dbReference type="Gene3D" id="2.40.50.140">
    <property type="entry name" value="Nucleic acid-binding proteins"/>
    <property type="match status" value="1"/>
</dbReference>
<dbReference type="InterPro" id="IPR045864">
    <property type="entry name" value="aa-tRNA-synth_II/BPL/LPL"/>
</dbReference>
<dbReference type="GO" id="GO:0006422">
    <property type="term" value="P:aspartyl-tRNA aminoacylation"/>
    <property type="evidence" value="ECO:0007669"/>
    <property type="project" value="TreeGrafter"/>
</dbReference>
<dbReference type="HAMAP" id="MF_00044">
    <property type="entry name" value="Asp_tRNA_synth_type1"/>
    <property type="match status" value="1"/>
</dbReference>
<evidence type="ECO:0000256" key="1">
    <source>
        <dbReference type="ARBA" id="ARBA00006303"/>
    </source>
</evidence>
<dbReference type="InterPro" id="IPR004115">
    <property type="entry name" value="GAD-like_sf"/>
</dbReference>
<reference evidence="8" key="1">
    <citation type="submission" date="2022-08" db="EMBL/GenBank/DDBJ databases">
        <authorList>
            <person name="Kallberg Y."/>
            <person name="Tangrot J."/>
            <person name="Rosling A."/>
        </authorList>
    </citation>
    <scope>NUCLEOTIDE SEQUENCE</scope>
    <source>
        <strain evidence="8">Wild A</strain>
    </source>
</reference>
<dbReference type="OrthoDB" id="439710at2759"/>
<evidence type="ECO:0000256" key="4">
    <source>
        <dbReference type="ARBA" id="ARBA00022840"/>
    </source>
</evidence>
<dbReference type="InterPro" id="IPR047089">
    <property type="entry name" value="Asp-tRNA-ligase_1_N"/>
</dbReference>
<dbReference type="PROSITE" id="PS50862">
    <property type="entry name" value="AA_TRNA_LIGASE_II"/>
    <property type="match status" value="1"/>
</dbReference>
<dbReference type="NCBIfam" id="TIGR00459">
    <property type="entry name" value="aspS_bact"/>
    <property type="match status" value="1"/>
</dbReference>
<keyword evidence="6" id="KW-0030">Aminoacyl-tRNA synthetase</keyword>
<comment type="caution">
    <text evidence="8">The sequence shown here is derived from an EMBL/GenBank/DDBJ whole genome shotgun (WGS) entry which is preliminary data.</text>
</comment>
<evidence type="ECO:0000256" key="3">
    <source>
        <dbReference type="ARBA" id="ARBA00022741"/>
    </source>
</evidence>
<dbReference type="Proteomes" id="UP001153678">
    <property type="component" value="Unassembled WGS sequence"/>
</dbReference>
<protein>
    <submittedName>
        <fullName evidence="8">13729_t:CDS:1</fullName>
    </submittedName>
</protein>
<accession>A0A9W4SHA5</accession>
<feature type="domain" description="Aminoacyl-transfer RNA synthetases class-II family profile" evidence="7">
    <location>
        <begin position="152"/>
        <end position="502"/>
    </location>
</feature>
<dbReference type="SUPFAM" id="SSF55681">
    <property type="entry name" value="Class II aaRS and biotin synthetases"/>
    <property type="match status" value="1"/>
</dbReference>
<dbReference type="GO" id="GO:0005739">
    <property type="term" value="C:mitochondrion"/>
    <property type="evidence" value="ECO:0007669"/>
    <property type="project" value="TreeGrafter"/>
</dbReference>
<organism evidence="8 9">
    <name type="scientific">Funneliformis geosporum</name>
    <dbReference type="NCBI Taxonomy" id="1117311"/>
    <lineage>
        <taxon>Eukaryota</taxon>
        <taxon>Fungi</taxon>
        <taxon>Fungi incertae sedis</taxon>
        <taxon>Mucoromycota</taxon>
        <taxon>Glomeromycotina</taxon>
        <taxon>Glomeromycetes</taxon>
        <taxon>Glomerales</taxon>
        <taxon>Glomeraceae</taxon>
        <taxon>Funneliformis</taxon>
    </lineage>
</organism>
<dbReference type="InterPro" id="IPR002312">
    <property type="entry name" value="Asp/Asn-tRNA-synth_IIb"/>
</dbReference>
<dbReference type="SUPFAM" id="SSF50249">
    <property type="entry name" value="Nucleic acid-binding proteins"/>
    <property type="match status" value="1"/>
</dbReference>
<dbReference type="EMBL" id="CAMKVN010000584">
    <property type="protein sequence ID" value="CAI2169435.1"/>
    <property type="molecule type" value="Genomic_DNA"/>
</dbReference>
<proteinExistence type="inferred from homology"/>
<dbReference type="InterPro" id="IPR004524">
    <property type="entry name" value="Asp-tRNA-ligase_1"/>
</dbReference>
<evidence type="ECO:0000313" key="8">
    <source>
        <dbReference type="EMBL" id="CAI2169435.1"/>
    </source>
</evidence>
<sequence length="558" mass="63631">TFPSRTHTCGDLCSSHVGQRVILNGWAQKIRKISSELAFLPIRDSFGTTQLVCTSSKLREELSQLSMESVICIEGVVIKRSKETINMQMPTGEIEVEIDKFYCLNLANNLPFFPLDRKLPNEEVRLRHRYIDLRRDFLQNNLRKRSLASWTVRNFLVNEGFVEVETPILFKSTSEGAREFLVPTRTKGSFYALTQSPQQYKQLLMAGGIDKYFQIAKCFRDEDLRTDRQPEFTQIDLEMSFVKADEIRSLIERLLIKVWEKVLGIDLKDKIPFPRITFKEAISKFGSDKPDTRYGMEIKDISSFVFDPLDQSGYYAECLVVKNGATLLSNSEIKSLKLLDDASEDSKFKCVRINRVNAEKLKSWFSDSPILKNSPNLLNQDNSLSKELDVEVEDLVIVNKRKQLFTISPFDYNFLWIESFPLFTHDNETGRLASTHHPFTAPIPEDVKLLFKDPEQACVKGQHYDLVLNGIEIGGGSIRIHSAKLQSMIFNEILKLSDEEAKRFDHLIKALEQGCPPHGGIALDVMAFPKAASGSDLTVSCPSEVSEERMKEYGIQLI</sequence>
<evidence type="ECO:0000256" key="2">
    <source>
        <dbReference type="ARBA" id="ARBA00022598"/>
    </source>
</evidence>
<dbReference type="GO" id="GO:0004815">
    <property type="term" value="F:aspartate-tRNA ligase activity"/>
    <property type="evidence" value="ECO:0007669"/>
    <property type="project" value="TreeGrafter"/>
</dbReference>
<dbReference type="InterPro" id="IPR004364">
    <property type="entry name" value="Aa-tRNA-synt_II"/>
</dbReference>
<dbReference type="NCBIfam" id="NF001750">
    <property type="entry name" value="PRK00476.1"/>
    <property type="match status" value="1"/>
</dbReference>
<dbReference type="GO" id="GO:0005524">
    <property type="term" value="F:ATP binding"/>
    <property type="evidence" value="ECO:0007669"/>
    <property type="project" value="UniProtKB-KW"/>
</dbReference>
<gene>
    <name evidence="8" type="ORF">FWILDA_LOCUS4079</name>
</gene>
<evidence type="ECO:0000256" key="5">
    <source>
        <dbReference type="ARBA" id="ARBA00022917"/>
    </source>
</evidence>
<dbReference type="Pfam" id="PF01336">
    <property type="entry name" value="tRNA_anti-codon"/>
    <property type="match status" value="1"/>
</dbReference>
<name>A0A9W4SHA5_9GLOM</name>
<evidence type="ECO:0000313" key="9">
    <source>
        <dbReference type="Proteomes" id="UP001153678"/>
    </source>
</evidence>